<dbReference type="Pfam" id="PF00313">
    <property type="entry name" value="CSD"/>
    <property type="match status" value="1"/>
</dbReference>
<evidence type="ECO:0000313" key="9">
    <source>
        <dbReference type="Proteomes" id="UP000835052"/>
    </source>
</evidence>
<proteinExistence type="inferred from homology"/>
<dbReference type="PROSITE" id="PS00352">
    <property type="entry name" value="CSD_1"/>
    <property type="match status" value="1"/>
</dbReference>
<dbReference type="InterPro" id="IPR002059">
    <property type="entry name" value="CSP_DNA-bd"/>
</dbReference>
<dbReference type="GO" id="GO:0003729">
    <property type="term" value="F:mRNA binding"/>
    <property type="evidence" value="ECO:0007669"/>
    <property type="project" value="TreeGrafter"/>
</dbReference>
<keyword evidence="4" id="KW-0863">Zinc-finger</keyword>
<evidence type="ECO:0000256" key="4">
    <source>
        <dbReference type="PROSITE-ProRule" id="PRU00047"/>
    </source>
</evidence>
<dbReference type="Gene3D" id="4.10.60.10">
    <property type="entry name" value="Zinc finger, CCHC-type"/>
    <property type="match status" value="1"/>
</dbReference>
<dbReference type="InterPro" id="IPR051373">
    <property type="entry name" value="Lin-28_RNA-binding"/>
</dbReference>
<dbReference type="SMART" id="SM00343">
    <property type="entry name" value="ZnF_C2HC"/>
    <property type="match status" value="2"/>
</dbReference>
<dbReference type="Gene3D" id="2.40.50.140">
    <property type="entry name" value="Nucleic acid-binding proteins"/>
    <property type="match status" value="1"/>
</dbReference>
<comment type="similarity">
    <text evidence="2">Belongs to the lin-28 family.</text>
</comment>
<dbReference type="SUPFAM" id="SSF50249">
    <property type="entry name" value="Nucleic acid-binding proteins"/>
    <property type="match status" value="1"/>
</dbReference>
<dbReference type="SUPFAM" id="SSF57756">
    <property type="entry name" value="Retrovirus zinc finger-like domains"/>
    <property type="match status" value="1"/>
</dbReference>
<feature type="region of interest" description="Disordered" evidence="5">
    <location>
        <begin position="159"/>
        <end position="203"/>
    </location>
</feature>
<dbReference type="InterPro" id="IPR012340">
    <property type="entry name" value="NA-bd_OB-fold"/>
</dbReference>
<comment type="caution">
    <text evidence="8">The sequence shown here is derived from an EMBL/GenBank/DDBJ whole genome shotgun (WGS) entry which is preliminary data.</text>
</comment>
<keyword evidence="3" id="KW-0963">Cytoplasm</keyword>
<dbReference type="GO" id="GO:0031054">
    <property type="term" value="P:pre-miRNA processing"/>
    <property type="evidence" value="ECO:0007669"/>
    <property type="project" value="TreeGrafter"/>
</dbReference>
<sequence length="203" mass="22208">MSEKAPSPEPAEPRVEPVAREVNKSPSPRCFGTCKWFNVAKGYGFIVDDVTGEDLFVHQTHLNMEGFRSLDEGERVSYYIQARDNGKGREAYGVSSEKEGETLKGSSIRPLGKKRQSTLRCFRCGKFAKHKAKNCPNAGDGKSGKVCYVCGSDEHLSGDCPERPTKSANRQKVAEKGEFLAEESTKGKDLPTGTKAVLSSETP</sequence>
<dbReference type="AlphaFoldDB" id="A0A8S1GPY5"/>
<dbReference type="CDD" id="cd04458">
    <property type="entry name" value="CSP_CDS"/>
    <property type="match status" value="1"/>
</dbReference>
<keyword evidence="9" id="KW-1185">Reference proteome</keyword>
<evidence type="ECO:0000259" key="7">
    <source>
        <dbReference type="PROSITE" id="PS51857"/>
    </source>
</evidence>
<accession>A0A8S1GPY5</accession>
<dbReference type="OrthoDB" id="422005at2759"/>
<evidence type="ECO:0000313" key="8">
    <source>
        <dbReference type="EMBL" id="CAD6184663.1"/>
    </source>
</evidence>
<dbReference type="Proteomes" id="UP000835052">
    <property type="component" value="Unassembled WGS sequence"/>
</dbReference>
<dbReference type="GO" id="GO:0019899">
    <property type="term" value="F:enzyme binding"/>
    <property type="evidence" value="ECO:0007669"/>
    <property type="project" value="UniProtKB-ARBA"/>
</dbReference>
<dbReference type="InterPro" id="IPR036875">
    <property type="entry name" value="Znf_CCHC_sf"/>
</dbReference>
<feature type="compositionally biased region" description="Basic and acidic residues" evidence="5">
    <location>
        <begin position="11"/>
        <end position="23"/>
    </location>
</feature>
<keyword evidence="4" id="KW-0479">Metal-binding</keyword>
<dbReference type="Pfam" id="PF00098">
    <property type="entry name" value="zf-CCHC"/>
    <property type="match status" value="1"/>
</dbReference>
<dbReference type="PROSITE" id="PS50158">
    <property type="entry name" value="ZF_CCHC"/>
    <property type="match status" value="1"/>
</dbReference>
<organism evidence="8 9">
    <name type="scientific">Caenorhabditis auriculariae</name>
    <dbReference type="NCBI Taxonomy" id="2777116"/>
    <lineage>
        <taxon>Eukaryota</taxon>
        <taxon>Metazoa</taxon>
        <taxon>Ecdysozoa</taxon>
        <taxon>Nematoda</taxon>
        <taxon>Chromadorea</taxon>
        <taxon>Rhabditida</taxon>
        <taxon>Rhabditina</taxon>
        <taxon>Rhabditomorpha</taxon>
        <taxon>Rhabditoidea</taxon>
        <taxon>Rhabditidae</taxon>
        <taxon>Peloderinae</taxon>
        <taxon>Caenorhabditis</taxon>
    </lineage>
</organism>
<reference evidence="8" key="1">
    <citation type="submission" date="2020-10" db="EMBL/GenBank/DDBJ databases">
        <authorList>
            <person name="Kikuchi T."/>
        </authorList>
    </citation>
    <scope>NUCLEOTIDE SEQUENCE</scope>
    <source>
        <strain evidence="8">NKZ352</strain>
    </source>
</reference>
<dbReference type="InterPro" id="IPR001878">
    <property type="entry name" value="Znf_CCHC"/>
</dbReference>
<dbReference type="SMART" id="SM00357">
    <property type="entry name" value="CSP"/>
    <property type="match status" value="1"/>
</dbReference>
<dbReference type="InterPro" id="IPR019844">
    <property type="entry name" value="CSD_CS"/>
</dbReference>
<dbReference type="PRINTS" id="PR00050">
    <property type="entry name" value="COLDSHOCK"/>
</dbReference>
<gene>
    <name evidence="8" type="ORF">CAUJ_LOCUS582</name>
</gene>
<comment type="subcellular location">
    <subcellularLocation>
        <location evidence="1">Cytoplasm</location>
    </subcellularLocation>
</comment>
<keyword evidence="4" id="KW-0862">Zinc</keyword>
<feature type="region of interest" description="Disordered" evidence="5">
    <location>
        <begin position="1"/>
        <end position="25"/>
    </location>
</feature>
<feature type="domain" description="CSD" evidence="7">
    <location>
        <begin position="29"/>
        <end position="96"/>
    </location>
</feature>
<dbReference type="GO" id="GO:0008270">
    <property type="term" value="F:zinc ion binding"/>
    <property type="evidence" value="ECO:0007669"/>
    <property type="project" value="UniProtKB-KW"/>
</dbReference>
<protein>
    <submittedName>
        <fullName evidence="8">Uncharacterized protein</fullName>
    </submittedName>
</protein>
<name>A0A8S1GPY5_9PELO</name>
<evidence type="ECO:0000256" key="3">
    <source>
        <dbReference type="ARBA" id="ARBA00022490"/>
    </source>
</evidence>
<evidence type="ECO:0000259" key="6">
    <source>
        <dbReference type="PROSITE" id="PS50158"/>
    </source>
</evidence>
<evidence type="ECO:0000256" key="2">
    <source>
        <dbReference type="ARBA" id="ARBA00008840"/>
    </source>
</evidence>
<dbReference type="PANTHER" id="PTHR46109">
    <property type="entry name" value="PROTEIN LIN-28"/>
    <property type="match status" value="1"/>
</dbReference>
<dbReference type="EMBL" id="CAJGYM010000001">
    <property type="protein sequence ID" value="CAD6184663.1"/>
    <property type="molecule type" value="Genomic_DNA"/>
</dbReference>
<dbReference type="GO" id="GO:0005634">
    <property type="term" value="C:nucleus"/>
    <property type="evidence" value="ECO:0007669"/>
    <property type="project" value="TreeGrafter"/>
</dbReference>
<feature type="compositionally biased region" description="Basic and acidic residues" evidence="5">
    <location>
        <begin position="172"/>
        <end position="189"/>
    </location>
</feature>
<evidence type="ECO:0000256" key="1">
    <source>
        <dbReference type="ARBA" id="ARBA00004496"/>
    </source>
</evidence>
<dbReference type="InterPro" id="IPR011129">
    <property type="entry name" value="CSD"/>
</dbReference>
<feature type="domain" description="CCHC-type" evidence="6">
    <location>
        <begin position="147"/>
        <end position="162"/>
    </location>
</feature>
<dbReference type="GO" id="GO:0005737">
    <property type="term" value="C:cytoplasm"/>
    <property type="evidence" value="ECO:0007669"/>
    <property type="project" value="UniProtKB-SubCell"/>
</dbReference>
<dbReference type="PROSITE" id="PS51857">
    <property type="entry name" value="CSD_2"/>
    <property type="match status" value="1"/>
</dbReference>
<dbReference type="PANTHER" id="PTHR46109:SF1">
    <property type="entry name" value="PROTEIN LIN-28 HOMOLOG"/>
    <property type="match status" value="1"/>
</dbReference>
<evidence type="ECO:0000256" key="5">
    <source>
        <dbReference type="SAM" id="MobiDB-lite"/>
    </source>
</evidence>